<dbReference type="Gene3D" id="3.40.630.30">
    <property type="match status" value="1"/>
</dbReference>
<dbReference type="PANTHER" id="PTHR43792:SF1">
    <property type="entry name" value="N-ACETYLTRANSFERASE DOMAIN-CONTAINING PROTEIN"/>
    <property type="match status" value="1"/>
</dbReference>
<dbReference type="SUPFAM" id="SSF55729">
    <property type="entry name" value="Acyl-CoA N-acyltransferases (Nat)"/>
    <property type="match status" value="1"/>
</dbReference>
<dbReference type="OrthoDB" id="3533156at2"/>
<name>A0A543AUT5_9ACTN</name>
<sequence length="190" mass="20664">MAAADPDADGPEDRTQRLDLYKPVVEDAVELHAILSDARLWTHYPTKRYTTMSQTAAALERWIAGWHADGLGTWVVRERVSGNVVGYGGCSLQGSKVWNLGYRFAVEAHGRGFATDLGKHAMQRAHARRPQTPIIASIVEHNPASAAVAVKLGMHQVHRGPDADNPAPSAIRLIYADAPLSEEELAAALR</sequence>
<keyword evidence="3" id="KW-1185">Reference proteome</keyword>
<organism evidence="2 3">
    <name type="scientific">Stackebrandtia endophytica</name>
    <dbReference type="NCBI Taxonomy" id="1496996"/>
    <lineage>
        <taxon>Bacteria</taxon>
        <taxon>Bacillati</taxon>
        <taxon>Actinomycetota</taxon>
        <taxon>Actinomycetes</taxon>
        <taxon>Glycomycetales</taxon>
        <taxon>Glycomycetaceae</taxon>
        <taxon>Stackebrandtia</taxon>
    </lineage>
</organism>
<dbReference type="AlphaFoldDB" id="A0A543AUT5"/>
<dbReference type="PANTHER" id="PTHR43792">
    <property type="entry name" value="GNAT FAMILY, PUTATIVE (AFU_ORTHOLOGUE AFUA_3G00765)-RELATED-RELATED"/>
    <property type="match status" value="1"/>
</dbReference>
<dbReference type="EMBL" id="VFOW01000001">
    <property type="protein sequence ID" value="TQL76342.1"/>
    <property type="molecule type" value="Genomic_DNA"/>
</dbReference>
<feature type="domain" description="N-acetyltransferase" evidence="1">
    <location>
        <begin position="18"/>
        <end position="178"/>
    </location>
</feature>
<dbReference type="InParanoid" id="A0A543AUT5"/>
<keyword evidence="2" id="KW-0808">Transferase</keyword>
<reference evidence="2 3" key="1">
    <citation type="submission" date="2019-06" db="EMBL/GenBank/DDBJ databases">
        <title>Sequencing the genomes of 1000 actinobacteria strains.</title>
        <authorList>
            <person name="Klenk H.-P."/>
        </authorList>
    </citation>
    <scope>NUCLEOTIDE SEQUENCE [LARGE SCALE GENOMIC DNA]</scope>
    <source>
        <strain evidence="2 3">DSM 45928</strain>
    </source>
</reference>
<dbReference type="InterPro" id="IPR051531">
    <property type="entry name" value="N-acetyltransferase"/>
</dbReference>
<dbReference type="PROSITE" id="PS51186">
    <property type="entry name" value="GNAT"/>
    <property type="match status" value="1"/>
</dbReference>
<protein>
    <submittedName>
        <fullName evidence="2">RimJ/RimL family protein N-acetyltransferase</fullName>
    </submittedName>
</protein>
<gene>
    <name evidence="2" type="ORF">FB566_1869</name>
</gene>
<accession>A0A543AUT5</accession>
<evidence type="ECO:0000313" key="2">
    <source>
        <dbReference type="EMBL" id="TQL76342.1"/>
    </source>
</evidence>
<dbReference type="RefSeq" id="WP_142037623.1">
    <property type="nucleotide sequence ID" value="NZ_JBHTGS010000001.1"/>
</dbReference>
<dbReference type="Pfam" id="PF13302">
    <property type="entry name" value="Acetyltransf_3"/>
    <property type="match status" value="1"/>
</dbReference>
<dbReference type="Proteomes" id="UP000317043">
    <property type="component" value="Unassembled WGS sequence"/>
</dbReference>
<evidence type="ECO:0000259" key="1">
    <source>
        <dbReference type="PROSITE" id="PS51186"/>
    </source>
</evidence>
<evidence type="ECO:0000313" key="3">
    <source>
        <dbReference type="Proteomes" id="UP000317043"/>
    </source>
</evidence>
<dbReference type="InterPro" id="IPR016181">
    <property type="entry name" value="Acyl_CoA_acyltransferase"/>
</dbReference>
<comment type="caution">
    <text evidence="2">The sequence shown here is derived from an EMBL/GenBank/DDBJ whole genome shotgun (WGS) entry which is preliminary data.</text>
</comment>
<dbReference type="InterPro" id="IPR000182">
    <property type="entry name" value="GNAT_dom"/>
</dbReference>
<proteinExistence type="predicted"/>
<dbReference type="GO" id="GO:0016747">
    <property type="term" value="F:acyltransferase activity, transferring groups other than amino-acyl groups"/>
    <property type="evidence" value="ECO:0007669"/>
    <property type="project" value="InterPro"/>
</dbReference>